<comment type="subcellular location">
    <subcellularLocation>
        <location evidence="1 12">Cell outer membrane</location>
        <topology evidence="1 12">Multi-pass membrane protein</topology>
    </subcellularLocation>
</comment>
<dbReference type="EMBL" id="CP118605">
    <property type="protein sequence ID" value="WGL15397.1"/>
    <property type="molecule type" value="Genomic_DNA"/>
</dbReference>
<evidence type="ECO:0000256" key="2">
    <source>
        <dbReference type="ARBA" id="ARBA00022448"/>
    </source>
</evidence>
<keyword evidence="3 12" id="KW-1134">Transmembrane beta strand</keyword>
<evidence type="ECO:0000256" key="14">
    <source>
        <dbReference type="RuleBase" id="RU003357"/>
    </source>
</evidence>
<evidence type="ECO:0000256" key="13">
    <source>
        <dbReference type="PROSITE-ProRule" id="PRU10144"/>
    </source>
</evidence>
<name>A0ABY8NBE6_9GAMM</name>
<keyword evidence="9 14" id="KW-0798">TonB box</keyword>
<dbReference type="InterPro" id="IPR039426">
    <property type="entry name" value="TonB-dep_rcpt-like"/>
</dbReference>
<dbReference type="PANTHER" id="PTHR32552">
    <property type="entry name" value="FERRICHROME IRON RECEPTOR-RELATED"/>
    <property type="match status" value="1"/>
</dbReference>
<evidence type="ECO:0000256" key="1">
    <source>
        <dbReference type="ARBA" id="ARBA00004571"/>
    </source>
</evidence>
<keyword evidence="6 15" id="KW-0732">Signal</keyword>
<evidence type="ECO:0000259" key="17">
    <source>
        <dbReference type="Pfam" id="PF07715"/>
    </source>
</evidence>
<feature type="short sequence motif" description="TonB C-terminal box" evidence="13">
    <location>
        <begin position="760"/>
        <end position="777"/>
    </location>
</feature>
<gene>
    <name evidence="18" type="ORF">PVT68_11520</name>
</gene>
<dbReference type="PROSITE" id="PS52016">
    <property type="entry name" value="TONB_DEPENDENT_REC_3"/>
    <property type="match status" value="1"/>
</dbReference>
<comment type="similarity">
    <text evidence="12 14">Belongs to the TonB-dependent receptor family.</text>
</comment>
<keyword evidence="5 12" id="KW-0812">Transmembrane</keyword>
<proteinExistence type="inferred from homology"/>
<dbReference type="SUPFAM" id="SSF56935">
    <property type="entry name" value="Porins"/>
    <property type="match status" value="1"/>
</dbReference>
<keyword evidence="10 12" id="KW-0472">Membrane</keyword>
<reference evidence="18 19" key="1">
    <citation type="submission" date="2023-02" db="EMBL/GenBank/DDBJ databases">
        <title>Description and genomic characterization of Microbulbifer bruguierae sp. nov., isolated from the sediment of mangrove plant Bruguiera sexangula.</title>
        <authorList>
            <person name="Long M."/>
        </authorList>
    </citation>
    <scope>NUCLEOTIDE SEQUENCE [LARGE SCALE GENOMIC DNA]</scope>
    <source>
        <strain evidence="18 19">H12</strain>
    </source>
</reference>
<feature type="signal peptide" evidence="15">
    <location>
        <begin position="1"/>
        <end position="23"/>
    </location>
</feature>
<keyword evidence="4" id="KW-0410">Iron transport</keyword>
<evidence type="ECO:0000256" key="5">
    <source>
        <dbReference type="ARBA" id="ARBA00022692"/>
    </source>
</evidence>
<dbReference type="InterPro" id="IPR010917">
    <property type="entry name" value="TonB_rcpt_CS"/>
</dbReference>
<keyword evidence="7" id="KW-0408">Iron</keyword>
<sequence>MAITSPQNSHPLRGISLATTALASVIAAAPATVSAQEGPQLEEVVVTAQRRQENLQDIPVAVTAITGDALAEARVDSIENVQQLSSSVRFAVVNSAANSANIVIRGIGTVGNSRAFEGAVGVFVDGVYRTRAGQAMQNWLDMESLEILRGPQGTLFGKNTSAGALILNSKAPDTEAVSFDYEVGVGNYGSQMVRGAANLPLGDNAAVRVAALWGSEDGYIEDPNGGDYNGREPRGAKVQFLYEPSDTFSSRLILDWFDEQNNCCYGQVNAIDGPTQPLINALVQMQGKELPSDDLKDYQQVLSNPTDQAIEDKGAVLHMTWALDGGRTFKSVSSLRDWRISQEGMDGDFVGANILGISESLRTKMLSQEFTLHGDLEQVGPFAGADYVVGLYYADEEIDAHHELWWGDQAQFYWDTLFFQLYGAPAGFVDATEGQWSDVDMPADSVSYAAFTHWNLDITEQFGLTMGLRYSRDEKNGAMFRNDFTTAPNAVFRVLTAQPGPEFDDHYEEDAFSGSLAAQYQFSERVMGYASYSRGYKSGGVNIDNSGAGTNLNNPEETPGAIPEDPVYRAEYIDGYELGLKSEYWGGRARSNLALFYNDMTDLQLAQFQGTRFSVDNAPEATVYGLELENQFLLSEVFALNVDLTHLAEARFGDDPVLGFLADRRFALAPELSASVALSFEQPLGSSLNLFGRLGTLYNSEVYSNTSNDLKVKGQSEYTASVGLRPDAANWSLSAWCQNCGDNRYAAVHFDSPLQSGDYNAYVSYPRTYGLTLRGNF</sequence>
<feature type="chain" id="PRO_5045662483" evidence="15">
    <location>
        <begin position="24"/>
        <end position="777"/>
    </location>
</feature>
<evidence type="ECO:0000259" key="16">
    <source>
        <dbReference type="Pfam" id="PF00593"/>
    </source>
</evidence>
<evidence type="ECO:0000256" key="9">
    <source>
        <dbReference type="ARBA" id="ARBA00023077"/>
    </source>
</evidence>
<dbReference type="PROSITE" id="PS01156">
    <property type="entry name" value="TONB_DEPENDENT_REC_2"/>
    <property type="match status" value="1"/>
</dbReference>
<evidence type="ECO:0000256" key="12">
    <source>
        <dbReference type="PROSITE-ProRule" id="PRU01360"/>
    </source>
</evidence>
<evidence type="ECO:0000256" key="8">
    <source>
        <dbReference type="ARBA" id="ARBA00023065"/>
    </source>
</evidence>
<accession>A0ABY8NBE6</accession>
<evidence type="ECO:0000313" key="18">
    <source>
        <dbReference type="EMBL" id="WGL15397.1"/>
    </source>
</evidence>
<organism evidence="18 19">
    <name type="scientific">Microbulbifer bruguierae</name>
    <dbReference type="NCBI Taxonomy" id="3029061"/>
    <lineage>
        <taxon>Bacteria</taxon>
        <taxon>Pseudomonadati</taxon>
        <taxon>Pseudomonadota</taxon>
        <taxon>Gammaproteobacteria</taxon>
        <taxon>Cellvibrionales</taxon>
        <taxon>Microbulbiferaceae</taxon>
        <taxon>Microbulbifer</taxon>
    </lineage>
</organism>
<feature type="domain" description="TonB-dependent receptor plug" evidence="17">
    <location>
        <begin position="55"/>
        <end position="164"/>
    </location>
</feature>
<dbReference type="RefSeq" id="WP_280318185.1">
    <property type="nucleotide sequence ID" value="NZ_CP118605.1"/>
</dbReference>
<dbReference type="InterPro" id="IPR000531">
    <property type="entry name" value="Beta-barrel_TonB"/>
</dbReference>
<keyword evidence="2 12" id="KW-0813">Transport</keyword>
<keyword evidence="11 12" id="KW-0998">Cell outer membrane</keyword>
<keyword evidence="8" id="KW-0406">Ion transport</keyword>
<evidence type="ECO:0000256" key="6">
    <source>
        <dbReference type="ARBA" id="ARBA00022729"/>
    </source>
</evidence>
<keyword evidence="19" id="KW-1185">Reference proteome</keyword>
<dbReference type="Pfam" id="PF00593">
    <property type="entry name" value="TonB_dep_Rec_b-barrel"/>
    <property type="match status" value="1"/>
</dbReference>
<evidence type="ECO:0000256" key="10">
    <source>
        <dbReference type="ARBA" id="ARBA00023136"/>
    </source>
</evidence>
<evidence type="ECO:0000256" key="11">
    <source>
        <dbReference type="ARBA" id="ARBA00023237"/>
    </source>
</evidence>
<evidence type="ECO:0000256" key="3">
    <source>
        <dbReference type="ARBA" id="ARBA00022452"/>
    </source>
</evidence>
<dbReference type="Pfam" id="PF07715">
    <property type="entry name" value="Plug"/>
    <property type="match status" value="1"/>
</dbReference>
<dbReference type="PANTHER" id="PTHR32552:SF81">
    <property type="entry name" value="TONB-DEPENDENT OUTER MEMBRANE RECEPTOR"/>
    <property type="match status" value="1"/>
</dbReference>
<evidence type="ECO:0000313" key="19">
    <source>
        <dbReference type="Proteomes" id="UP001236500"/>
    </source>
</evidence>
<dbReference type="Proteomes" id="UP001236500">
    <property type="component" value="Chromosome"/>
</dbReference>
<dbReference type="Gene3D" id="2.40.170.20">
    <property type="entry name" value="TonB-dependent receptor, beta-barrel domain"/>
    <property type="match status" value="1"/>
</dbReference>
<evidence type="ECO:0000256" key="7">
    <source>
        <dbReference type="ARBA" id="ARBA00023004"/>
    </source>
</evidence>
<feature type="domain" description="TonB-dependent receptor-like beta-barrel" evidence="16">
    <location>
        <begin position="374"/>
        <end position="739"/>
    </location>
</feature>
<dbReference type="InterPro" id="IPR036942">
    <property type="entry name" value="Beta-barrel_TonB_sf"/>
</dbReference>
<protein>
    <submittedName>
        <fullName evidence="18">TonB-dependent receptor</fullName>
    </submittedName>
</protein>
<evidence type="ECO:0000256" key="15">
    <source>
        <dbReference type="SAM" id="SignalP"/>
    </source>
</evidence>
<keyword evidence="18" id="KW-0675">Receptor</keyword>
<dbReference type="InterPro" id="IPR012910">
    <property type="entry name" value="Plug_dom"/>
</dbReference>
<evidence type="ECO:0000256" key="4">
    <source>
        <dbReference type="ARBA" id="ARBA00022496"/>
    </source>
</evidence>